<proteinExistence type="predicted"/>
<evidence type="ECO:0000259" key="2">
    <source>
        <dbReference type="PROSITE" id="PS50937"/>
    </source>
</evidence>
<dbReference type="PANTHER" id="PTHR30204:SF92">
    <property type="entry name" value="HTH-TYPE TRANSCRIPTIONAL REGULATOR ZNTR"/>
    <property type="match status" value="1"/>
</dbReference>
<dbReference type="CDD" id="cd04785">
    <property type="entry name" value="HTH_CadR-PbrR-like"/>
    <property type="match status" value="1"/>
</dbReference>
<comment type="caution">
    <text evidence="3">The sequence shown here is derived from an EMBL/GenBank/DDBJ whole genome shotgun (WGS) entry which is preliminary data.</text>
</comment>
<evidence type="ECO:0000256" key="1">
    <source>
        <dbReference type="ARBA" id="ARBA00023125"/>
    </source>
</evidence>
<gene>
    <name evidence="3" type="ORF">KZ820_18630</name>
</gene>
<dbReference type="SUPFAM" id="SSF46955">
    <property type="entry name" value="Putative DNA-binding domain"/>
    <property type="match status" value="1"/>
</dbReference>
<dbReference type="PRINTS" id="PR00040">
    <property type="entry name" value="HTHMERR"/>
</dbReference>
<name>A0ABS7BT36_9SPHN</name>
<dbReference type="Pfam" id="PF13411">
    <property type="entry name" value="MerR_1"/>
    <property type="match status" value="1"/>
</dbReference>
<dbReference type="InterPro" id="IPR047057">
    <property type="entry name" value="MerR_fam"/>
</dbReference>
<dbReference type="RefSeq" id="WP_219750342.1">
    <property type="nucleotide sequence ID" value="NZ_JAHXZN010000009.1"/>
</dbReference>
<dbReference type="InterPro" id="IPR009061">
    <property type="entry name" value="DNA-bd_dom_put_sf"/>
</dbReference>
<accession>A0ABS7BT36</accession>
<dbReference type="SMART" id="SM00422">
    <property type="entry name" value="HTH_MERR"/>
    <property type="match status" value="1"/>
</dbReference>
<protein>
    <submittedName>
        <fullName evidence="3">Helix-turn-helix domain-containing protein</fullName>
    </submittedName>
</protein>
<keyword evidence="4" id="KW-1185">Reference proteome</keyword>
<evidence type="ECO:0000313" key="4">
    <source>
        <dbReference type="Proteomes" id="UP000759103"/>
    </source>
</evidence>
<sequence length="136" mass="14723">MQKSIAIGELSRRTGVNIETIRYFERIGVLATPPRTAGGRRVYGADHVRALGFIRRARELGFTPAEVRAILSLGGPAQASCDEVREIAAEHLKRVRAKMADLAQLQSLLATTIERCEGDGASSCAVIDLLNQHATP</sequence>
<keyword evidence="1" id="KW-0238">DNA-binding</keyword>
<dbReference type="EMBL" id="JAHXZN010000009">
    <property type="protein sequence ID" value="MBW6532764.1"/>
    <property type="molecule type" value="Genomic_DNA"/>
</dbReference>
<dbReference type="InterPro" id="IPR000551">
    <property type="entry name" value="MerR-type_HTH_dom"/>
</dbReference>
<evidence type="ECO:0000313" key="3">
    <source>
        <dbReference type="EMBL" id="MBW6532764.1"/>
    </source>
</evidence>
<dbReference type="PANTHER" id="PTHR30204">
    <property type="entry name" value="REDOX-CYCLING DRUG-SENSING TRANSCRIPTIONAL ACTIVATOR SOXR"/>
    <property type="match status" value="1"/>
</dbReference>
<organism evidence="3 4">
    <name type="scientific">Sphingomonas citri</name>
    <dbReference type="NCBI Taxonomy" id="2862499"/>
    <lineage>
        <taxon>Bacteria</taxon>
        <taxon>Pseudomonadati</taxon>
        <taxon>Pseudomonadota</taxon>
        <taxon>Alphaproteobacteria</taxon>
        <taxon>Sphingomonadales</taxon>
        <taxon>Sphingomonadaceae</taxon>
        <taxon>Sphingomonas</taxon>
    </lineage>
</organism>
<reference evidence="3 4" key="1">
    <citation type="submission" date="2021-07" db="EMBL/GenBank/DDBJ databases">
        <title>Sphingomonas sp.</title>
        <authorList>
            <person name="Feng G."/>
            <person name="Li J."/>
            <person name="Pan M."/>
        </authorList>
    </citation>
    <scope>NUCLEOTIDE SEQUENCE [LARGE SCALE GENOMIC DNA]</scope>
    <source>
        <strain evidence="3 4">RRHST34</strain>
    </source>
</reference>
<feature type="domain" description="HTH merR-type" evidence="2">
    <location>
        <begin position="4"/>
        <end position="73"/>
    </location>
</feature>
<dbReference type="Proteomes" id="UP000759103">
    <property type="component" value="Unassembled WGS sequence"/>
</dbReference>
<dbReference type="PROSITE" id="PS50937">
    <property type="entry name" value="HTH_MERR_2"/>
    <property type="match status" value="1"/>
</dbReference>
<dbReference type="Gene3D" id="1.10.1660.10">
    <property type="match status" value="1"/>
</dbReference>